<dbReference type="HOGENOM" id="CLU_021991_1_1_1"/>
<dbReference type="InterPro" id="IPR007133">
    <property type="entry name" value="RNA_pol_II-assoc_Paf1"/>
</dbReference>
<dbReference type="VEuPathDB" id="FungiDB:SAPIO_CDS5757"/>
<feature type="compositionally biased region" description="Acidic residues" evidence="4">
    <location>
        <begin position="467"/>
        <end position="477"/>
    </location>
</feature>
<dbReference type="GO" id="GO:0000993">
    <property type="term" value="F:RNA polymerase II complex binding"/>
    <property type="evidence" value="ECO:0007669"/>
    <property type="project" value="TreeGrafter"/>
</dbReference>
<dbReference type="Proteomes" id="UP000028545">
    <property type="component" value="Unassembled WGS sequence"/>
</dbReference>
<keyword evidence="6" id="KW-1185">Reference proteome</keyword>
<evidence type="ECO:0000256" key="1">
    <source>
        <dbReference type="ARBA" id="ARBA00004123"/>
    </source>
</evidence>
<evidence type="ECO:0000256" key="3">
    <source>
        <dbReference type="ARBA" id="ARBA00023242"/>
    </source>
</evidence>
<keyword evidence="3" id="KW-0539">Nucleus</keyword>
<comment type="similarity">
    <text evidence="2">Belongs to the PAF1 family.</text>
</comment>
<dbReference type="Pfam" id="PF03985">
    <property type="entry name" value="Paf1"/>
    <property type="match status" value="1"/>
</dbReference>
<dbReference type="EMBL" id="JOWA01000099">
    <property type="protein sequence ID" value="KEZ42537.1"/>
    <property type="molecule type" value="Genomic_DNA"/>
</dbReference>
<feature type="region of interest" description="Disordered" evidence="4">
    <location>
        <begin position="145"/>
        <end position="170"/>
    </location>
</feature>
<dbReference type="RefSeq" id="XP_016642336.1">
    <property type="nucleotide sequence ID" value="XM_016788020.1"/>
</dbReference>
<organism evidence="5 6">
    <name type="scientific">Pseudallescheria apiosperma</name>
    <name type="common">Scedosporium apiospermum</name>
    <dbReference type="NCBI Taxonomy" id="563466"/>
    <lineage>
        <taxon>Eukaryota</taxon>
        <taxon>Fungi</taxon>
        <taxon>Dikarya</taxon>
        <taxon>Ascomycota</taxon>
        <taxon>Pezizomycotina</taxon>
        <taxon>Sordariomycetes</taxon>
        <taxon>Hypocreomycetidae</taxon>
        <taxon>Microascales</taxon>
        <taxon>Microascaceae</taxon>
        <taxon>Scedosporium</taxon>
    </lineage>
</organism>
<dbReference type="AlphaFoldDB" id="A0A084G5C5"/>
<dbReference type="KEGG" id="sapo:SAPIO_CDS5757"/>
<dbReference type="OMA" id="GAYYYPI"/>
<dbReference type="GO" id="GO:0016593">
    <property type="term" value="C:Cdc73/Paf1 complex"/>
    <property type="evidence" value="ECO:0007669"/>
    <property type="project" value="InterPro"/>
</dbReference>
<sequence>MSKSSSSGGGRVIHQDFIARIRYSNALPPPSIPPKLLEIPNTGLSSGQYTTPGFASRLVREQPLNIEADAELGMPLDLVGMPGIFDGDESSIQAPNETPSVHPHDKALLRPLASLSRSKTGDQPVSFLRRTEYISSTIRRSGAGALINKDNLRRPEKRPAPEPDDSPANIRRKIDHGFEVAEKYLNDPSKLKHPLKKNAKVVDVFPILPDLDSFPDAGAYVTVKFLNAPVHSGTSYDTRLLSGLFKPCDRTPAEDAAYAEAMEMWERDPTNHSKPAPCTNYDYYLTKTAEDAQRFRAKFDIDNPENGEEELYTAQGESGPCFQFDRLRAYETVKETELDHKTKYSHELIIGYSDGDIEGQKAAWYYPVMQRSTIRPQRQKRIDLTRGLEADDGQTVVDQLEVTVEDPSDELREHALKYKEHPHGWDEEEEDGEQERANGAEKTNGGADGERRRDNSSPVRNGGSHSDEEDAEGDEDE</sequence>
<evidence type="ECO:0000313" key="6">
    <source>
        <dbReference type="Proteomes" id="UP000028545"/>
    </source>
</evidence>
<dbReference type="GO" id="GO:0006368">
    <property type="term" value="P:transcription elongation by RNA polymerase II"/>
    <property type="evidence" value="ECO:0007669"/>
    <property type="project" value="InterPro"/>
</dbReference>
<comment type="subcellular location">
    <subcellularLocation>
        <location evidence="1">Nucleus</location>
    </subcellularLocation>
</comment>
<evidence type="ECO:0000256" key="2">
    <source>
        <dbReference type="ARBA" id="ARBA00007560"/>
    </source>
</evidence>
<dbReference type="GeneID" id="27724829"/>
<dbReference type="PANTHER" id="PTHR23188:SF12">
    <property type="entry name" value="RNA POLYMERASE II-ASSOCIATED FACTOR 1 HOMOLOG"/>
    <property type="match status" value="1"/>
</dbReference>
<dbReference type="OrthoDB" id="10260285at2759"/>
<comment type="caution">
    <text evidence="5">The sequence shown here is derived from an EMBL/GenBank/DDBJ whole genome shotgun (WGS) entry which is preliminary data.</text>
</comment>
<feature type="region of interest" description="Disordered" evidence="4">
    <location>
        <begin position="403"/>
        <end position="477"/>
    </location>
</feature>
<feature type="compositionally biased region" description="Basic and acidic residues" evidence="4">
    <location>
        <begin position="409"/>
        <end position="425"/>
    </location>
</feature>
<proteinExistence type="inferred from homology"/>
<evidence type="ECO:0000256" key="4">
    <source>
        <dbReference type="SAM" id="MobiDB-lite"/>
    </source>
</evidence>
<accession>A0A084G5C5</accession>
<dbReference type="PANTHER" id="PTHR23188">
    <property type="entry name" value="RNA POLYMERASE II-ASSOCIATED FACTOR 1 HOMOLOG"/>
    <property type="match status" value="1"/>
</dbReference>
<name>A0A084G5C5_PSEDA</name>
<feature type="compositionally biased region" description="Basic and acidic residues" evidence="4">
    <location>
        <begin position="150"/>
        <end position="161"/>
    </location>
</feature>
<protein>
    <submittedName>
        <fullName evidence="5">Uncharacterized protein</fullName>
    </submittedName>
</protein>
<evidence type="ECO:0000313" key="5">
    <source>
        <dbReference type="EMBL" id="KEZ42537.1"/>
    </source>
</evidence>
<dbReference type="GO" id="GO:0003682">
    <property type="term" value="F:chromatin binding"/>
    <property type="evidence" value="ECO:0007669"/>
    <property type="project" value="TreeGrafter"/>
</dbReference>
<gene>
    <name evidence="5" type="ORF">SAPIO_CDS5757</name>
</gene>
<reference evidence="5 6" key="1">
    <citation type="journal article" date="2014" name="Genome Announc.">
        <title>Draft genome sequence of the pathogenic fungus Scedosporium apiospermum.</title>
        <authorList>
            <person name="Vandeputte P."/>
            <person name="Ghamrawi S."/>
            <person name="Rechenmann M."/>
            <person name="Iltis A."/>
            <person name="Giraud S."/>
            <person name="Fleury M."/>
            <person name="Thornton C."/>
            <person name="Delhaes L."/>
            <person name="Meyer W."/>
            <person name="Papon N."/>
            <person name="Bouchara J.P."/>
        </authorList>
    </citation>
    <scope>NUCLEOTIDE SEQUENCE [LARGE SCALE GENOMIC DNA]</scope>
    <source>
        <strain evidence="5 6">IHEM 14462</strain>
    </source>
</reference>